<dbReference type="GO" id="GO:0043164">
    <property type="term" value="P:Gram-negative-bacterium-type cell wall biogenesis"/>
    <property type="evidence" value="ECO:0007669"/>
    <property type="project" value="TreeGrafter"/>
</dbReference>
<accession>B1XYE4</accession>
<feature type="transmembrane region" description="Helical" evidence="1">
    <location>
        <begin position="46"/>
        <end position="70"/>
    </location>
</feature>
<dbReference type="EMBL" id="CP001013">
    <property type="protein sequence ID" value="ACB35189.1"/>
    <property type="molecule type" value="Genomic_DNA"/>
</dbReference>
<organism evidence="3 4">
    <name type="scientific">Leptothrix cholodnii (strain ATCC 51168 / LMG 8142 / SP-6)</name>
    <name type="common">Leptothrix discophora (strain SP-6)</name>
    <dbReference type="NCBI Taxonomy" id="395495"/>
    <lineage>
        <taxon>Bacteria</taxon>
        <taxon>Pseudomonadati</taxon>
        <taxon>Pseudomonadota</taxon>
        <taxon>Betaproteobacteria</taxon>
        <taxon>Burkholderiales</taxon>
        <taxon>Sphaerotilaceae</taxon>
        <taxon>Leptothrix</taxon>
    </lineage>
</organism>
<dbReference type="Pfam" id="PF02698">
    <property type="entry name" value="DUF218"/>
    <property type="match status" value="1"/>
</dbReference>
<keyword evidence="1" id="KW-0472">Membrane</keyword>
<dbReference type="GO" id="GO:0000270">
    <property type="term" value="P:peptidoglycan metabolic process"/>
    <property type="evidence" value="ECO:0007669"/>
    <property type="project" value="TreeGrafter"/>
</dbReference>
<dbReference type="Gene3D" id="3.40.50.620">
    <property type="entry name" value="HUPs"/>
    <property type="match status" value="1"/>
</dbReference>
<dbReference type="InterPro" id="IPR051599">
    <property type="entry name" value="Cell_Envelope_Assoc"/>
</dbReference>
<dbReference type="PANTHER" id="PTHR30336">
    <property type="entry name" value="INNER MEMBRANE PROTEIN, PROBABLE PERMEASE"/>
    <property type="match status" value="1"/>
</dbReference>
<feature type="transmembrane region" description="Helical" evidence="1">
    <location>
        <begin position="20"/>
        <end position="39"/>
    </location>
</feature>
<dbReference type="InterPro" id="IPR003848">
    <property type="entry name" value="DUF218"/>
</dbReference>
<protein>
    <recommendedName>
        <fullName evidence="2">DUF218 domain-containing protein</fullName>
    </recommendedName>
</protein>
<evidence type="ECO:0000256" key="1">
    <source>
        <dbReference type="SAM" id="Phobius"/>
    </source>
</evidence>
<dbReference type="eggNOG" id="COG1434">
    <property type="taxonomic scope" value="Bacteria"/>
</dbReference>
<dbReference type="AlphaFoldDB" id="B1XYE4"/>
<dbReference type="KEGG" id="lch:Lcho_2924"/>
<dbReference type="CDD" id="cd06259">
    <property type="entry name" value="YdcF-like"/>
    <property type="match status" value="1"/>
</dbReference>
<dbReference type="GO" id="GO:0005886">
    <property type="term" value="C:plasma membrane"/>
    <property type="evidence" value="ECO:0007669"/>
    <property type="project" value="TreeGrafter"/>
</dbReference>
<keyword evidence="1" id="KW-1133">Transmembrane helix</keyword>
<evidence type="ECO:0000313" key="4">
    <source>
        <dbReference type="Proteomes" id="UP000001693"/>
    </source>
</evidence>
<evidence type="ECO:0000259" key="2">
    <source>
        <dbReference type="Pfam" id="PF02698"/>
    </source>
</evidence>
<keyword evidence="1" id="KW-0812">Transmembrane</keyword>
<evidence type="ECO:0000313" key="3">
    <source>
        <dbReference type="EMBL" id="ACB35189.1"/>
    </source>
</evidence>
<feature type="domain" description="DUF218" evidence="2">
    <location>
        <begin position="99"/>
        <end position="266"/>
    </location>
</feature>
<proteinExistence type="predicted"/>
<dbReference type="HOGENOM" id="CLU_053514_3_0_4"/>
<dbReference type="PANTHER" id="PTHR30336:SF4">
    <property type="entry name" value="ENVELOPE BIOGENESIS FACTOR ELYC"/>
    <property type="match status" value="1"/>
</dbReference>
<sequence length="271" mass="29300">MESNPVLTLMLPGDWKPVLSALIQPPASLLLIIGPALLLQRRHRAWAATVIGLCCALLWLLSCTVTAHWLQERWLRPPPALGSQQRSQLHAGPDQVPTAIVVLGAGLHKRAPEYGDRPTLTQQAMVRLRYGVWLARQTGLPLAYSGGRGWAQGDGPSEAETAAQIARDEAGIAMKWLEHDSRDTRENASGTVAMLRAAGVRRIVLVTHASHMPRALRAFNEAAGSDIACLPAAVAYTTQDDLEVLDWLPSAQGFQQVHALLHELIGLLAGA</sequence>
<dbReference type="RefSeq" id="WP_012347943.1">
    <property type="nucleotide sequence ID" value="NC_010524.1"/>
</dbReference>
<gene>
    <name evidence="3" type="ordered locus">Lcho_2924</name>
</gene>
<dbReference type="Proteomes" id="UP000001693">
    <property type="component" value="Chromosome"/>
</dbReference>
<dbReference type="InterPro" id="IPR014729">
    <property type="entry name" value="Rossmann-like_a/b/a_fold"/>
</dbReference>
<keyword evidence="4" id="KW-1185">Reference proteome</keyword>
<dbReference type="STRING" id="395495.Lcho_2924"/>
<name>B1XYE4_LEPCP</name>
<reference evidence="3 4" key="1">
    <citation type="submission" date="2008-03" db="EMBL/GenBank/DDBJ databases">
        <title>Complete sequence of Leptothrix cholodnii SP-6.</title>
        <authorList>
            <consortium name="US DOE Joint Genome Institute"/>
            <person name="Copeland A."/>
            <person name="Lucas S."/>
            <person name="Lapidus A."/>
            <person name="Glavina del Rio T."/>
            <person name="Dalin E."/>
            <person name="Tice H."/>
            <person name="Bruce D."/>
            <person name="Goodwin L."/>
            <person name="Pitluck S."/>
            <person name="Chertkov O."/>
            <person name="Brettin T."/>
            <person name="Detter J.C."/>
            <person name="Han C."/>
            <person name="Kuske C.R."/>
            <person name="Schmutz J."/>
            <person name="Larimer F."/>
            <person name="Land M."/>
            <person name="Hauser L."/>
            <person name="Kyrpides N."/>
            <person name="Lykidis A."/>
            <person name="Emerson D."/>
            <person name="Richardson P."/>
        </authorList>
    </citation>
    <scope>NUCLEOTIDE SEQUENCE [LARGE SCALE GENOMIC DNA]</scope>
    <source>
        <strain evidence="4">ATCC 51168 / LMG 8142 / SP-6</strain>
    </source>
</reference>